<keyword evidence="4" id="KW-0067">ATP-binding</keyword>
<keyword evidence="2" id="KW-0436">Ligase</keyword>
<dbReference type="AlphaFoldDB" id="A0A450WG83"/>
<name>A0A450WG83_9GAMM</name>
<dbReference type="GO" id="GO:0005886">
    <property type="term" value="C:plasma membrane"/>
    <property type="evidence" value="ECO:0007669"/>
    <property type="project" value="TreeGrafter"/>
</dbReference>
<gene>
    <name evidence="6" type="ORF">BECKLFY1418C_GA0070996_102033</name>
</gene>
<keyword evidence="3" id="KW-0547">Nucleotide-binding</keyword>
<dbReference type="PANTHER" id="PTHR43107">
    <property type="entry name" value="LONG-CHAIN FATTY ACID TRANSPORT PROTEIN"/>
    <property type="match status" value="1"/>
</dbReference>
<dbReference type="Gene3D" id="3.40.50.12780">
    <property type="entry name" value="N-terminal domain of ligase-like"/>
    <property type="match status" value="1"/>
</dbReference>
<reference evidence="6" key="1">
    <citation type="submission" date="2019-02" db="EMBL/GenBank/DDBJ databases">
        <authorList>
            <person name="Gruber-Vodicka R. H."/>
            <person name="Seah K. B. B."/>
        </authorList>
    </citation>
    <scope>NUCLEOTIDE SEQUENCE</scope>
    <source>
        <strain evidence="6">BECK_BY7</strain>
    </source>
</reference>
<dbReference type="GO" id="GO:0044539">
    <property type="term" value="P:long-chain fatty acid import into cell"/>
    <property type="evidence" value="ECO:0007669"/>
    <property type="project" value="TreeGrafter"/>
</dbReference>
<dbReference type="GO" id="GO:0005324">
    <property type="term" value="F:long-chain fatty acid transmembrane transporter activity"/>
    <property type="evidence" value="ECO:0007669"/>
    <property type="project" value="TreeGrafter"/>
</dbReference>
<dbReference type="EMBL" id="CAADFN010000020">
    <property type="protein sequence ID" value="VFK16086.1"/>
    <property type="molecule type" value="Genomic_DNA"/>
</dbReference>
<dbReference type="PANTHER" id="PTHR43107:SF15">
    <property type="entry name" value="FATTY ACID TRANSPORT PROTEIN 3, ISOFORM A"/>
    <property type="match status" value="1"/>
</dbReference>
<evidence type="ECO:0000256" key="3">
    <source>
        <dbReference type="ARBA" id="ARBA00022741"/>
    </source>
</evidence>
<dbReference type="InterPro" id="IPR045851">
    <property type="entry name" value="AMP-bd_C_sf"/>
</dbReference>
<sequence>MPTLVSDDLISVRRWIDKQHLCPLMFTENPILSHPPLRQLRNADLSLEKLAEEYDRLAREEARRWDEINRNGEIGYADVFERIADRHRDRIAVIEVSSNQSYTFTELDRAADRIAHWVHAHFDLDRIGMNQVGIYDKNGFAFLAAVLGLAKAGRSAVLFNQREPPRSVARLAGRYGIDRILGNPVPGILSQEIPPLLKRDWSGRVPRAWRRNVDREDPVAIIFTSGTSGVEKSALFSHRRMIGAGLAWSLRTYMGDQDRCYITLPLCHGNALAVAFSSCLMAGAIAVIRERFSVHDFLPDIRRFRCTSMVYVGELWRYLLRSPLRLDDADHPLRTIFGNGLEASLWQPVITRFGITHVVEHFGATEMPASALTNWTGRPGHCGFIPPNHTDAHAVLLVDESGQEVPHGVAGEALLEIPGNRYRGYLDPALDDAKIWTDLQVPGDTWWRSGDLLYRTEDGFFTFVERMGDNFRWKGENVSAAGVESVIYATGWFEEAVVYGVPVPGHAEKVGMASLLPKVEFGWERLKQLLAFLEQELPPFAIPHFLRIVSEAHGTTSTLKIKKAALAEEGFCRIGALPHYVLSRGVYLPLTATRLERIQNEDFPLGLRRGKP</sequence>
<dbReference type="InterPro" id="IPR042099">
    <property type="entry name" value="ANL_N_sf"/>
</dbReference>
<evidence type="ECO:0000256" key="4">
    <source>
        <dbReference type="ARBA" id="ARBA00022840"/>
    </source>
</evidence>
<evidence type="ECO:0000256" key="2">
    <source>
        <dbReference type="ARBA" id="ARBA00022598"/>
    </source>
</evidence>
<accession>A0A450WG83</accession>
<dbReference type="Gene3D" id="3.30.300.30">
    <property type="match status" value="1"/>
</dbReference>
<organism evidence="6">
    <name type="scientific">Candidatus Kentrum sp. LFY</name>
    <dbReference type="NCBI Taxonomy" id="2126342"/>
    <lineage>
        <taxon>Bacteria</taxon>
        <taxon>Pseudomonadati</taxon>
        <taxon>Pseudomonadota</taxon>
        <taxon>Gammaproteobacteria</taxon>
        <taxon>Candidatus Kentrum</taxon>
    </lineage>
</organism>
<protein>
    <submittedName>
        <fullName evidence="6">Fatty-acyl-CoA synthase</fullName>
    </submittedName>
</protein>
<dbReference type="GO" id="GO:0005524">
    <property type="term" value="F:ATP binding"/>
    <property type="evidence" value="ECO:0007669"/>
    <property type="project" value="UniProtKB-KW"/>
</dbReference>
<evidence type="ECO:0000259" key="5">
    <source>
        <dbReference type="Pfam" id="PF00501"/>
    </source>
</evidence>
<feature type="domain" description="AMP-dependent synthetase/ligase" evidence="5">
    <location>
        <begin position="80"/>
        <end position="425"/>
    </location>
</feature>
<comment type="similarity">
    <text evidence="1">Belongs to the ATP-dependent AMP-binding enzyme family.</text>
</comment>
<proteinExistence type="inferred from homology"/>
<dbReference type="SUPFAM" id="SSF56801">
    <property type="entry name" value="Acetyl-CoA synthetase-like"/>
    <property type="match status" value="1"/>
</dbReference>
<dbReference type="InterPro" id="IPR000873">
    <property type="entry name" value="AMP-dep_synth/lig_dom"/>
</dbReference>
<dbReference type="Pfam" id="PF00501">
    <property type="entry name" value="AMP-binding"/>
    <property type="match status" value="1"/>
</dbReference>
<dbReference type="GO" id="GO:0004467">
    <property type="term" value="F:long-chain fatty acid-CoA ligase activity"/>
    <property type="evidence" value="ECO:0007669"/>
    <property type="project" value="TreeGrafter"/>
</dbReference>
<evidence type="ECO:0000313" key="6">
    <source>
        <dbReference type="EMBL" id="VFK16086.1"/>
    </source>
</evidence>
<evidence type="ECO:0000256" key="1">
    <source>
        <dbReference type="ARBA" id="ARBA00006432"/>
    </source>
</evidence>